<evidence type="ECO:0000313" key="2">
    <source>
        <dbReference type="Proteomes" id="UP000622687"/>
    </source>
</evidence>
<organism evidence="1 2">
    <name type="scientific">Clostridium aciditolerans</name>
    <dbReference type="NCBI Taxonomy" id="339861"/>
    <lineage>
        <taxon>Bacteria</taxon>
        <taxon>Bacillati</taxon>
        <taxon>Bacillota</taxon>
        <taxon>Clostridia</taxon>
        <taxon>Eubacteriales</taxon>
        <taxon>Clostridiaceae</taxon>
        <taxon>Clostridium</taxon>
    </lineage>
</organism>
<protein>
    <submittedName>
        <fullName evidence="1">Uncharacterized protein</fullName>
    </submittedName>
</protein>
<name>A0A934M2L2_9CLOT</name>
<keyword evidence="2" id="KW-1185">Reference proteome</keyword>
<gene>
    <name evidence="1" type="ORF">I6U51_17865</name>
</gene>
<comment type="caution">
    <text evidence="1">The sequence shown here is derived from an EMBL/GenBank/DDBJ whole genome shotgun (WGS) entry which is preliminary data.</text>
</comment>
<dbReference type="Proteomes" id="UP000622687">
    <property type="component" value="Unassembled WGS sequence"/>
</dbReference>
<sequence length="129" mass="14645">MKKIKAKIMILLVFAIVTCLGIVTLKPFTETHVLPIQMVKNNPNIIGTYEGEKILKSVQGNECYLIVPNSITYVNGKEVKQSVKIKYSEEQTKLFNNLMEGQGYLQYNNSIFNKTNGKLIGIYNHNPIH</sequence>
<dbReference type="EMBL" id="JAEEGB010000026">
    <property type="protein sequence ID" value="MBI6874544.1"/>
    <property type="molecule type" value="Genomic_DNA"/>
</dbReference>
<proteinExistence type="predicted"/>
<evidence type="ECO:0000313" key="1">
    <source>
        <dbReference type="EMBL" id="MBI6874544.1"/>
    </source>
</evidence>
<accession>A0A934M2L2</accession>
<reference evidence="1" key="1">
    <citation type="submission" date="2020-12" db="EMBL/GenBank/DDBJ databases">
        <title>Clostridium thailandense sp. nov., a novel acetogenic bacterium isolated from peat land soil in Thailand.</title>
        <authorList>
            <person name="Chaikitkaew S."/>
            <person name="Birkeland N.K."/>
        </authorList>
    </citation>
    <scope>NUCLEOTIDE SEQUENCE</scope>
    <source>
        <strain evidence="1">DSM 17425</strain>
    </source>
</reference>
<dbReference type="RefSeq" id="WP_211143914.1">
    <property type="nucleotide sequence ID" value="NZ_JAEEGB010000026.1"/>
</dbReference>
<dbReference type="AlphaFoldDB" id="A0A934M2L2"/>